<dbReference type="Gene3D" id="3.30.70.20">
    <property type="match status" value="1"/>
</dbReference>
<sequence length="36" mass="3788">MGKITIVNIDDCVACGACSGTCPQSVLEEFLKLNKS</sequence>
<dbReference type="PROSITE" id="PS51379">
    <property type="entry name" value="4FE4S_FER_2"/>
    <property type="match status" value="1"/>
</dbReference>
<dbReference type="Proteomes" id="UP000030780">
    <property type="component" value="Unassembled WGS sequence"/>
</dbReference>
<gene>
    <name evidence="2" type="ORF">KM1_069630</name>
</gene>
<dbReference type="EMBL" id="KB637556">
    <property type="protein sequence ID" value="EMS15928.1"/>
    <property type="molecule type" value="Genomic_DNA"/>
</dbReference>
<dbReference type="Pfam" id="PF00037">
    <property type="entry name" value="Fer4"/>
    <property type="match status" value="1"/>
</dbReference>
<name>M7X7A1_ENTHI</name>
<dbReference type="SUPFAM" id="SSF54862">
    <property type="entry name" value="4Fe-4S ferredoxins"/>
    <property type="match status" value="1"/>
</dbReference>
<accession>M7X7A1</accession>
<proteinExistence type="predicted"/>
<dbReference type="InterPro" id="IPR017900">
    <property type="entry name" value="4Fe4S_Fe_S_CS"/>
</dbReference>
<evidence type="ECO:0000313" key="3">
    <source>
        <dbReference type="Proteomes" id="UP000030780"/>
    </source>
</evidence>
<reference evidence="2 3" key="1">
    <citation type="submission" date="2013-01" db="EMBL/GenBank/DDBJ databases">
        <authorList>
            <person name="Inman J."/>
            <person name="Zafar N."/>
            <person name="Lorenzi H."/>
            <person name="Caler E."/>
        </authorList>
    </citation>
    <scope>NUCLEOTIDE SEQUENCE [LARGE SCALE GENOMIC DNA]</scope>
    <source>
        <strain evidence="2 3">HM-3:IMSS</strain>
    </source>
</reference>
<dbReference type="PROSITE" id="PS00198">
    <property type="entry name" value="4FE4S_FER_1"/>
    <property type="match status" value="1"/>
</dbReference>
<dbReference type="InterPro" id="IPR017896">
    <property type="entry name" value="4Fe4S_Fe-S-bd"/>
</dbReference>
<dbReference type="AlphaFoldDB" id="M7X7A1"/>
<evidence type="ECO:0000313" key="2">
    <source>
        <dbReference type="EMBL" id="EMS15928.1"/>
    </source>
</evidence>
<feature type="domain" description="4Fe-4S ferredoxin-type" evidence="1">
    <location>
        <begin position="2"/>
        <end position="32"/>
    </location>
</feature>
<protein>
    <submittedName>
        <fullName evidence="2">4Fe-4S binding domain containing protein</fullName>
    </submittedName>
</protein>
<evidence type="ECO:0000259" key="1">
    <source>
        <dbReference type="PROSITE" id="PS51379"/>
    </source>
</evidence>
<organism evidence="2 3">
    <name type="scientific">Entamoeba histolytica HM-3:IMSS</name>
    <dbReference type="NCBI Taxonomy" id="885315"/>
    <lineage>
        <taxon>Eukaryota</taxon>
        <taxon>Amoebozoa</taxon>
        <taxon>Evosea</taxon>
        <taxon>Archamoebae</taxon>
        <taxon>Mastigamoebida</taxon>
        <taxon>Entamoebidae</taxon>
        <taxon>Entamoeba</taxon>
    </lineage>
</organism>
<dbReference type="VEuPathDB" id="AmoebaDB:KM1_069630"/>